<reference evidence="1 2" key="1">
    <citation type="journal article" date="2018" name="Nat. Ecol. Evol.">
        <title>Shark genomes provide insights into elasmobranch evolution and the origin of vertebrates.</title>
        <authorList>
            <person name="Hara Y"/>
            <person name="Yamaguchi K"/>
            <person name="Onimaru K"/>
            <person name="Kadota M"/>
            <person name="Koyanagi M"/>
            <person name="Keeley SD"/>
            <person name="Tatsumi K"/>
            <person name="Tanaka K"/>
            <person name="Motone F"/>
            <person name="Kageyama Y"/>
            <person name="Nozu R"/>
            <person name="Adachi N"/>
            <person name="Nishimura O"/>
            <person name="Nakagawa R"/>
            <person name="Tanegashima C"/>
            <person name="Kiyatake I"/>
            <person name="Matsumoto R"/>
            <person name="Murakumo K"/>
            <person name="Nishida K"/>
            <person name="Terakita A"/>
            <person name="Kuratani S"/>
            <person name="Sato K"/>
            <person name="Hyodo S Kuraku.S."/>
        </authorList>
    </citation>
    <scope>NUCLEOTIDE SEQUENCE [LARGE SCALE GENOMIC DNA]</scope>
</reference>
<proteinExistence type="predicted"/>
<evidence type="ECO:0000313" key="1">
    <source>
        <dbReference type="EMBL" id="GCC28105.1"/>
    </source>
</evidence>
<protein>
    <submittedName>
        <fullName evidence="1">Uncharacterized protein</fullName>
    </submittedName>
</protein>
<dbReference type="Proteomes" id="UP000287033">
    <property type="component" value="Unassembled WGS sequence"/>
</dbReference>
<gene>
    <name evidence="1" type="ORF">chiPu_0006531</name>
</gene>
<organism evidence="1 2">
    <name type="scientific">Chiloscyllium punctatum</name>
    <name type="common">Brownbanded bambooshark</name>
    <name type="synonym">Hemiscyllium punctatum</name>
    <dbReference type="NCBI Taxonomy" id="137246"/>
    <lineage>
        <taxon>Eukaryota</taxon>
        <taxon>Metazoa</taxon>
        <taxon>Chordata</taxon>
        <taxon>Craniata</taxon>
        <taxon>Vertebrata</taxon>
        <taxon>Chondrichthyes</taxon>
        <taxon>Elasmobranchii</taxon>
        <taxon>Galeomorphii</taxon>
        <taxon>Galeoidea</taxon>
        <taxon>Orectolobiformes</taxon>
        <taxon>Hemiscylliidae</taxon>
        <taxon>Chiloscyllium</taxon>
    </lineage>
</organism>
<comment type="caution">
    <text evidence="1">The sequence shown here is derived from an EMBL/GenBank/DDBJ whole genome shotgun (WGS) entry which is preliminary data.</text>
</comment>
<sequence length="104" mass="11945">MCLRKRYSNTPNFNEKLEQDLKRARRSSRCRRMRAPPQRNLHATIDQIHAVSVGAVAAAAPGKMKMSEDEEYLTMSSWKPYQIVSQVQNQQQKMCVHGLNPLTS</sequence>
<name>A0A401SCI7_CHIPU</name>
<dbReference type="AlphaFoldDB" id="A0A401SCI7"/>
<keyword evidence="2" id="KW-1185">Reference proteome</keyword>
<accession>A0A401SCI7</accession>
<evidence type="ECO:0000313" key="2">
    <source>
        <dbReference type="Proteomes" id="UP000287033"/>
    </source>
</evidence>
<dbReference type="EMBL" id="BEZZ01000191">
    <property type="protein sequence ID" value="GCC28105.1"/>
    <property type="molecule type" value="Genomic_DNA"/>
</dbReference>